<feature type="transmembrane region" description="Helical" evidence="1">
    <location>
        <begin position="118"/>
        <end position="144"/>
    </location>
</feature>
<gene>
    <name evidence="2" type="ORF">OB69_07380</name>
</gene>
<feature type="transmembrane region" description="Helical" evidence="1">
    <location>
        <begin position="20"/>
        <end position="43"/>
    </location>
</feature>
<feature type="transmembrane region" description="Helical" evidence="1">
    <location>
        <begin position="75"/>
        <end position="97"/>
    </location>
</feature>
<sequence length="270" mass="31604">MMRLLKIELKKVMPNRAFRVLAIMYIVAMVIISMGVMPFFQYLKSKFADFDMDGIDPTIIPFYEFPDIWQNLTSVMIWFKMLLGFSLIFSITNEYSYRTIRQNVIDGLTKNEFIWSKIIMAGFLSAMSTIALFVLGLITGFIYSSEISFSLVFSDVYFLLAFFFQLFAFLLFTLFVGTLIRKSIIAMGLLIFWVLAVENGFYVWSKVKSIDWVEYLLPVKSINALIHNPFPKYVFMEVQDYIAWHEMGLVILWGALFYWATTRLVLKRDL</sequence>
<dbReference type="OrthoDB" id="1452202at2"/>
<evidence type="ECO:0000313" key="2">
    <source>
        <dbReference type="EMBL" id="KOF03140.1"/>
    </source>
</evidence>
<keyword evidence="3" id="KW-1185">Reference proteome</keyword>
<accession>A0A0L8ALU7</accession>
<dbReference type="AlphaFoldDB" id="A0A0L8ALU7"/>
<keyword evidence="1" id="KW-0472">Membrane</keyword>
<dbReference type="PANTHER" id="PTHR37305">
    <property type="entry name" value="INTEGRAL MEMBRANE PROTEIN-RELATED"/>
    <property type="match status" value="1"/>
</dbReference>
<reference evidence="3" key="1">
    <citation type="submission" date="2014-11" db="EMBL/GenBank/DDBJ databases">
        <title>Genome sequencing of Roseivirga sp. D-25.</title>
        <authorList>
            <person name="Selvaratnam C."/>
            <person name="Thevarajoo S."/>
            <person name="Goh K.M."/>
            <person name="Eee R."/>
            <person name="Chan K.-G."/>
            <person name="Chong C.S."/>
        </authorList>
    </citation>
    <scope>NUCLEOTIDE SEQUENCE [LARGE SCALE GENOMIC DNA]</scope>
    <source>
        <strain evidence="3">D-25</strain>
    </source>
</reference>
<comment type="caution">
    <text evidence="2">The sequence shown here is derived from an EMBL/GenBank/DDBJ whole genome shotgun (WGS) entry which is preliminary data.</text>
</comment>
<dbReference type="PATRIC" id="fig|1566026.4.peg.3307"/>
<dbReference type="RefSeq" id="WP_053223066.1">
    <property type="nucleotide sequence ID" value="NZ_JSVA01000008.1"/>
</dbReference>
<dbReference type="Proteomes" id="UP000036908">
    <property type="component" value="Unassembled WGS sequence"/>
</dbReference>
<keyword evidence="1" id="KW-1133">Transmembrane helix</keyword>
<dbReference type="EMBL" id="JSVA01000008">
    <property type="protein sequence ID" value="KOF03140.1"/>
    <property type="molecule type" value="Genomic_DNA"/>
</dbReference>
<evidence type="ECO:0000256" key="1">
    <source>
        <dbReference type="SAM" id="Phobius"/>
    </source>
</evidence>
<feature type="transmembrane region" description="Helical" evidence="1">
    <location>
        <begin position="184"/>
        <end position="204"/>
    </location>
</feature>
<keyword evidence="1" id="KW-0812">Transmembrane</keyword>
<proteinExistence type="predicted"/>
<feature type="transmembrane region" description="Helical" evidence="1">
    <location>
        <begin position="241"/>
        <end position="260"/>
    </location>
</feature>
<dbReference type="PANTHER" id="PTHR37305:SF1">
    <property type="entry name" value="MEMBRANE PROTEIN"/>
    <property type="match status" value="1"/>
</dbReference>
<protein>
    <submittedName>
        <fullName evidence="2">Uncharacterized protein</fullName>
    </submittedName>
</protein>
<feature type="transmembrane region" description="Helical" evidence="1">
    <location>
        <begin position="156"/>
        <end position="177"/>
    </location>
</feature>
<evidence type="ECO:0000313" key="3">
    <source>
        <dbReference type="Proteomes" id="UP000036908"/>
    </source>
</evidence>
<name>A0A0L8ALU7_9BACT</name>
<organism evidence="2 3">
    <name type="scientific">Roseivirga seohaensis subsp. aquiponti</name>
    <dbReference type="NCBI Taxonomy" id="1566026"/>
    <lineage>
        <taxon>Bacteria</taxon>
        <taxon>Pseudomonadati</taxon>
        <taxon>Bacteroidota</taxon>
        <taxon>Cytophagia</taxon>
        <taxon>Cytophagales</taxon>
        <taxon>Roseivirgaceae</taxon>
        <taxon>Roseivirga</taxon>
    </lineage>
</organism>